<dbReference type="Proteomes" id="UP000466586">
    <property type="component" value="Unassembled WGS sequence"/>
</dbReference>
<dbReference type="EMBL" id="WVHT01000015">
    <property type="protein sequence ID" value="MXV53234.1"/>
    <property type="molecule type" value="Genomic_DNA"/>
</dbReference>
<evidence type="ECO:0000313" key="6">
    <source>
        <dbReference type="Proteomes" id="UP000466586"/>
    </source>
</evidence>
<keyword evidence="2" id="KW-0472">Membrane</keyword>
<feature type="signal peptide" evidence="3">
    <location>
        <begin position="1"/>
        <end position="21"/>
    </location>
</feature>
<dbReference type="InterPro" id="IPR000184">
    <property type="entry name" value="Bac_surfAg_D15"/>
</dbReference>
<reference evidence="5 6" key="1">
    <citation type="submission" date="2019-11" db="EMBL/GenBank/DDBJ databases">
        <title>Pedobacter sp. HMF7647 Genome sequencing and assembly.</title>
        <authorList>
            <person name="Kang H."/>
            <person name="Kim H."/>
            <person name="Joh K."/>
        </authorList>
    </citation>
    <scope>NUCLEOTIDE SEQUENCE [LARGE SCALE GENOMIC DNA]</scope>
    <source>
        <strain evidence="5 6">HMF7647</strain>
    </source>
</reference>
<dbReference type="AlphaFoldDB" id="A0A7K1YF49"/>
<evidence type="ECO:0000256" key="3">
    <source>
        <dbReference type="SAM" id="SignalP"/>
    </source>
</evidence>
<keyword evidence="6" id="KW-1185">Reference proteome</keyword>
<dbReference type="RefSeq" id="WP_160846407.1">
    <property type="nucleotide sequence ID" value="NZ_WVHT01000015.1"/>
</dbReference>
<evidence type="ECO:0000259" key="4">
    <source>
        <dbReference type="Pfam" id="PF01103"/>
    </source>
</evidence>
<name>A0A7K1YF49_9SPHI</name>
<comment type="subcellular location">
    <subcellularLocation>
        <location evidence="1">Membrane</location>
    </subcellularLocation>
</comment>
<feature type="chain" id="PRO_5029811735" evidence="3">
    <location>
        <begin position="22"/>
        <end position="408"/>
    </location>
</feature>
<dbReference type="Gene3D" id="2.40.160.50">
    <property type="entry name" value="membrane protein fhac: a member of the omp85/tpsb transporter family"/>
    <property type="match status" value="1"/>
</dbReference>
<evidence type="ECO:0000313" key="5">
    <source>
        <dbReference type="EMBL" id="MXV53234.1"/>
    </source>
</evidence>
<comment type="caution">
    <text evidence="5">The sequence shown here is derived from an EMBL/GenBank/DDBJ whole genome shotgun (WGS) entry which is preliminary data.</text>
</comment>
<sequence length="408" mass="46534">MKNKYRILLIVALLCAASAKAQDPPSSQAAKDSLSQQMDAIDVLKKIFPPKKTDTVKKASALAILPAIGYNPSTGFLLGINFLKSFHTDPSAKLSVAQLDGSYTSKNLIIVRFRTNIFTKDNKWNFQGNWQYLRNYVNDYGIGGDARRDPPVNYPTRFNYFRLMEKAYRNLGNNFYAGGGISFDLRNHINAEPADSTLYSPNNAYSFEKGFNSERYFVNGLILNFQYNTREHPNRSFGGIYTDLVFRYNTKLLGSSKESGQLYTELRKYISLSKTNPEHVLAFWYWGSYILWGEMPYLELPYTEYDTYNRSGRGYTLGRFRGPSFADAEVEYRFPISKRTKFLSGVLFSNFQTVSDGNNNQFLKYIEPAAGAGLRVLFNKKSRTNICLDYARGKYGSSGFFFSLNEAF</sequence>
<keyword evidence="3" id="KW-0732">Signal</keyword>
<accession>A0A7K1YF49</accession>
<feature type="domain" description="Bacterial surface antigen (D15)" evidence="4">
    <location>
        <begin position="208"/>
        <end position="408"/>
    </location>
</feature>
<organism evidence="5 6">
    <name type="scientific">Hufsiella arboris</name>
    <dbReference type="NCBI Taxonomy" id="2695275"/>
    <lineage>
        <taxon>Bacteria</taxon>
        <taxon>Pseudomonadati</taxon>
        <taxon>Bacteroidota</taxon>
        <taxon>Sphingobacteriia</taxon>
        <taxon>Sphingobacteriales</taxon>
        <taxon>Sphingobacteriaceae</taxon>
        <taxon>Hufsiella</taxon>
    </lineage>
</organism>
<gene>
    <name evidence="5" type="ORF">GS399_19890</name>
</gene>
<evidence type="ECO:0000256" key="2">
    <source>
        <dbReference type="ARBA" id="ARBA00023136"/>
    </source>
</evidence>
<proteinExistence type="predicted"/>
<evidence type="ECO:0000256" key="1">
    <source>
        <dbReference type="ARBA" id="ARBA00004370"/>
    </source>
</evidence>
<protein>
    <submittedName>
        <fullName evidence="5">BamA/TamA family outer membrane protein</fullName>
    </submittedName>
</protein>
<dbReference type="GO" id="GO:0019867">
    <property type="term" value="C:outer membrane"/>
    <property type="evidence" value="ECO:0007669"/>
    <property type="project" value="InterPro"/>
</dbReference>
<dbReference type="Pfam" id="PF01103">
    <property type="entry name" value="Omp85"/>
    <property type="match status" value="1"/>
</dbReference>